<dbReference type="Gene3D" id="1.10.30.50">
    <property type="match status" value="1"/>
</dbReference>
<keyword evidence="2" id="KW-0540">Nuclease</keyword>
<keyword evidence="3" id="KW-1185">Reference proteome</keyword>
<evidence type="ECO:0000313" key="3">
    <source>
        <dbReference type="Proteomes" id="UP001596513"/>
    </source>
</evidence>
<dbReference type="InterPro" id="IPR003615">
    <property type="entry name" value="HNH_nuc"/>
</dbReference>
<reference evidence="3" key="1">
    <citation type="journal article" date="2019" name="Int. J. Syst. Evol. Microbiol.">
        <title>The Global Catalogue of Microorganisms (GCM) 10K type strain sequencing project: providing services to taxonomists for standard genome sequencing and annotation.</title>
        <authorList>
            <consortium name="The Broad Institute Genomics Platform"/>
            <consortium name="The Broad Institute Genome Sequencing Center for Infectious Disease"/>
            <person name="Wu L."/>
            <person name="Ma J."/>
        </authorList>
    </citation>
    <scope>NUCLEOTIDE SEQUENCE [LARGE SCALE GENOMIC DNA]</scope>
    <source>
        <strain evidence="3">JCM 19635</strain>
    </source>
</reference>
<dbReference type="RefSeq" id="WP_380204515.1">
    <property type="nucleotide sequence ID" value="NZ_JBHTEK010000001.1"/>
</dbReference>
<evidence type="ECO:0000313" key="2">
    <source>
        <dbReference type="EMBL" id="MFC7668996.1"/>
    </source>
</evidence>
<gene>
    <name evidence="2" type="ORF">ACFQT0_17790</name>
</gene>
<evidence type="ECO:0000259" key="1">
    <source>
        <dbReference type="SMART" id="SM00507"/>
    </source>
</evidence>
<dbReference type="CDD" id="cd00085">
    <property type="entry name" value="HNHc"/>
    <property type="match status" value="1"/>
</dbReference>
<keyword evidence="2" id="KW-0255">Endonuclease</keyword>
<proteinExistence type="predicted"/>
<dbReference type="InterPro" id="IPR002711">
    <property type="entry name" value="HNH"/>
</dbReference>
<dbReference type="Proteomes" id="UP001596513">
    <property type="component" value="Unassembled WGS sequence"/>
</dbReference>
<protein>
    <submittedName>
        <fullName evidence="2">HNH endonuclease</fullName>
    </submittedName>
</protein>
<organism evidence="2 3">
    <name type="scientific">Hymenobacter humi</name>
    <dbReference type="NCBI Taxonomy" id="1411620"/>
    <lineage>
        <taxon>Bacteria</taxon>
        <taxon>Pseudomonadati</taxon>
        <taxon>Bacteroidota</taxon>
        <taxon>Cytophagia</taxon>
        <taxon>Cytophagales</taxon>
        <taxon>Hymenobacteraceae</taxon>
        <taxon>Hymenobacter</taxon>
    </lineage>
</organism>
<keyword evidence="2" id="KW-0378">Hydrolase</keyword>
<name>A0ABW2UA47_9BACT</name>
<dbReference type="Pfam" id="PF01844">
    <property type="entry name" value="HNH"/>
    <property type="match status" value="1"/>
</dbReference>
<dbReference type="SMART" id="SM00507">
    <property type="entry name" value="HNHc"/>
    <property type="match status" value="1"/>
</dbReference>
<comment type="caution">
    <text evidence="2">The sequence shown here is derived from an EMBL/GenBank/DDBJ whole genome shotgun (WGS) entry which is preliminary data.</text>
</comment>
<dbReference type="GO" id="GO:0004519">
    <property type="term" value="F:endonuclease activity"/>
    <property type="evidence" value="ECO:0007669"/>
    <property type="project" value="UniProtKB-KW"/>
</dbReference>
<accession>A0ABW2UA47</accession>
<feature type="domain" description="HNH nuclease" evidence="1">
    <location>
        <begin position="146"/>
        <end position="205"/>
    </location>
</feature>
<dbReference type="EMBL" id="JBHTEK010000001">
    <property type="protein sequence ID" value="MFC7668996.1"/>
    <property type="molecule type" value="Genomic_DNA"/>
</dbReference>
<sequence>MATWSEDEIEAAVDAYHSLFESQVSGAQVVKKRVYDAMALRYGRSAKAYEFRFQNISHVLDTMGLPWVSGLVPAANVGPSATTAIKAVIERKGYFGGSLGQATSDQVLLSRRAAALMSIGPQSVPAGVLKPTRVAGEAMQFLRSPQVVAWVLEAAAGDCEWCSLPAPFIIAGGMPYLEVHHVRWLSQGGSDTVTNAVALCPNCHRRFHHGVNADSLAKHIIAQVPRLRAE</sequence>